<dbReference type="Gene3D" id="1.20.1070.10">
    <property type="entry name" value="Rhodopsin 7-helix transmembrane proteins"/>
    <property type="match status" value="1"/>
</dbReference>
<evidence type="ECO:0008006" key="5">
    <source>
        <dbReference type="Google" id="ProtNLM"/>
    </source>
</evidence>
<keyword evidence="2" id="KW-0812">Transmembrane</keyword>
<sequence length="211" mass="22776">MYSDFQMVLQRPASKSFVALRCTVDFTTRLSLGEKGERRSKEEACLRRLFRGCVTLNAALILKITHVDEISYGALMIKMMVTVVIVFTICWLPFNFLMSAPVTGTGSVFSGIGGAGGTRTQSQRRAPNGGNGGGRRKRRCCQNGGDGENWKNGPDQCIELIILETNEELTGPENGTANMRTTELHHEQDDGFGGDGGVGGGGDNNLPSLRG</sequence>
<feature type="region of interest" description="Disordered" evidence="1">
    <location>
        <begin position="186"/>
        <end position="211"/>
    </location>
</feature>
<keyword evidence="2" id="KW-0472">Membrane</keyword>
<dbReference type="Proteomes" id="UP000075883">
    <property type="component" value="Unassembled WGS sequence"/>
</dbReference>
<organism evidence="3 4">
    <name type="scientific">Anopheles culicifacies</name>
    <dbReference type="NCBI Taxonomy" id="139723"/>
    <lineage>
        <taxon>Eukaryota</taxon>
        <taxon>Metazoa</taxon>
        <taxon>Ecdysozoa</taxon>
        <taxon>Arthropoda</taxon>
        <taxon>Hexapoda</taxon>
        <taxon>Insecta</taxon>
        <taxon>Pterygota</taxon>
        <taxon>Neoptera</taxon>
        <taxon>Endopterygota</taxon>
        <taxon>Diptera</taxon>
        <taxon>Nematocera</taxon>
        <taxon>Culicoidea</taxon>
        <taxon>Culicidae</taxon>
        <taxon>Anophelinae</taxon>
        <taxon>Anopheles</taxon>
        <taxon>culicifacies species complex</taxon>
    </lineage>
</organism>
<evidence type="ECO:0000313" key="3">
    <source>
        <dbReference type="EnsemblMetazoa" id="ACUA001194-PA"/>
    </source>
</evidence>
<dbReference type="EnsemblMetazoa" id="ACUA001194-RA">
    <property type="protein sequence ID" value="ACUA001194-PA"/>
    <property type="gene ID" value="ACUA001194"/>
</dbReference>
<evidence type="ECO:0000256" key="1">
    <source>
        <dbReference type="SAM" id="MobiDB-lite"/>
    </source>
</evidence>
<proteinExistence type="predicted"/>
<feature type="transmembrane region" description="Helical" evidence="2">
    <location>
        <begin position="72"/>
        <end position="94"/>
    </location>
</feature>
<feature type="region of interest" description="Disordered" evidence="1">
    <location>
        <begin position="113"/>
        <end position="147"/>
    </location>
</feature>
<accession>A0A182LT07</accession>
<dbReference type="AlphaFoldDB" id="A0A182LT07"/>
<evidence type="ECO:0000256" key="2">
    <source>
        <dbReference type="SAM" id="Phobius"/>
    </source>
</evidence>
<keyword evidence="2" id="KW-1133">Transmembrane helix</keyword>
<dbReference type="EMBL" id="AXCM01000047">
    <property type="status" value="NOT_ANNOTATED_CDS"/>
    <property type="molecule type" value="Genomic_DNA"/>
</dbReference>
<reference evidence="4" key="1">
    <citation type="submission" date="2013-09" db="EMBL/GenBank/DDBJ databases">
        <title>The Genome Sequence of Anopheles culicifacies species A.</title>
        <authorList>
            <consortium name="The Broad Institute Genomics Platform"/>
            <person name="Neafsey D.E."/>
            <person name="Besansky N."/>
            <person name="Howell P."/>
            <person name="Walton C."/>
            <person name="Young S.K."/>
            <person name="Zeng Q."/>
            <person name="Gargeya S."/>
            <person name="Fitzgerald M."/>
            <person name="Haas B."/>
            <person name="Abouelleil A."/>
            <person name="Allen A.W."/>
            <person name="Alvarado L."/>
            <person name="Arachchi H.M."/>
            <person name="Berlin A.M."/>
            <person name="Chapman S.B."/>
            <person name="Gainer-Dewar J."/>
            <person name="Goldberg J."/>
            <person name="Griggs A."/>
            <person name="Gujja S."/>
            <person name="Hansen M."/>
            <person name="Howarth C."/>
            <person name="Imamovic A."/>
            <person name="Ireland A."/>
            <person name="Larimer J."/>
            <person name="McCowan C."/>
            <person name="Murphy C."/>
            <person name="Pearson M."/>
            <person name="Poon T.W."/>
            <person name="Priest M."/>
            <person name="Roberts A."/>
            <person name="Saif S."/>
            <person name="Shea T."/>
            <person name="Sisk P."/>
            <person name="Sykes S."/>
            <person name="Wortman J."/>
            <person name="Nusbaum C."/>
            <person name="Birren B."/>
        </authorList>
    </citation>
    <scope>NUCLEOTIDE SEQUENCE [LARGE SCALE GENOMIC DNA]</scope>
    <source>
        <strain evidence="4">A-37</strain>
    </source>
</reference>
<evidence type="ECO:0000313" key="4">
    <source>
        <dbReference type="Proteomes" id="UP000075883"/>
    </source>
</evidence>
<dbReference type="EMBL" id="AXCM01000046">
    <property type="status" value="NOT_ANNOTATED_CDS"/>
    <property type="molecule type" value="Genomic_DNA"/>
</dbReference>
<keyword evidence="4" id="KW-1185">Reference proteome</keyword>
<name>A0A182LT07_9DIPT</name>
<protein>
    <recommendedName>
        <fullName evidence="5">G-protein coupled receptors family 1 profile domain-containing protein</fullName>
    </recommendedName>
</protein>
<dbReference type="VEuPathDB" id="VectorBase:ACUA001194"/>
<feature type="compositionally biased region" description="Gly residues" evidence="1">
    <location>
        <begin position="191"/>
        <end position="203"/>
    </location>
</feature>
<reference evidence="3" key="2">
    <citation type="submission" date="2020-05" db="UniProtKB">
        <authorList>
            <consortium name="EnsemblMetazoa"/>
        </authorList>
    </citation>
    <scope>IDENTIFICATION</scope>
    <source>
        <strain evidence="3">A-37</strain>
    </source>
</reference>